<name>A0ACC2XAZ9_9TREE</name>
<evidence type="ECO:0000313" key="2">
    <source>
        <dbReference type="Proteomes" id="UP001243375"/>
    </source>
</evidence>
<organism evidence="1 2">
    <name type="scientific">Naganishia vaughanmartiniae</name>
    <dbReference type="NCBI Taxonomy" id="1424756"/>
    <lineage>
        <taxon>Eukaryota</taxon>
        <taxon>Fungi</taxon>
        <taxon>Dikarya</taxon>
        <taxon>Basidiomycota</taxon>
        <taxon>Agaricomycotina</taxon>
        <taxon>Tremellomycetes</taxon>
        <taxon>Filobasidiales</taxon>
        <taxon>Filobasidiaceae</taxon>
        <taxon>Naganishia</taxon>
    </lineage>
</organism>
<comment type="caution">
    <text evidence="1">The sequence shown here is derived from an EMBL/GenBank/DDBJ whole genome shotgun (WGS) entry which is preliminary data.</text>
</comment>
<protein>
    <submittedName>
        <fullName evidence="1">Uncharacterized protein</fullName>
    </submittedName>
</protein>
<dbReference type="Proteomes" id="UP001243375">
    <property type="component" value="Unassembled WGS sequence"/>
</dbReference>
<accession>A0ACC2XAZ9</accession>
<keyword evidence="2" id="KW-1185">Reference proteome</keyword>
<proteinExistence type="predicted"/>
<dbReference type="EMBL" id="JASBWU010000006">
    <property type="protein sequence ID" value="KAJ9120816.1"/>
    <property type="molecule type" value="Genomic_DNA"/>
</dbReference>
<evidence type="ECO:0000313" key="1">
    <source>
        <dbReference type="EMBL" id="KAJ9120816.1"/>
    </source>
</evidence>
<gene>
    <name evidence="1" type="ORF">QFC22_002750</name>
</gene>
<sequence>MTFEKPVGLAHQVLEQETASRETVEVDRLQSHFDHYIHRLTQSVERQAFLTAPRVKKSSAGNPFTSGKGGKYSYGARANTSKPATQGLPTPTRHIGSVTAAAAARKKNPESPLHAGSMASRFGGQPGVLVPAPISEDPNEYRPKLQWRDVARDQVGDQVSKRQQTRQRKTQDDSFVFDDDDDGDDDQGDRSPRDIAFESREKEQVAEMISFMGDVCMEDSFRSGFASVERLWDQPWAQTRSRRYVQQGLPQELH</sequence>
<reference evidence="1" key="1">
    <citation type="submission" date="2023-04" db="EMBL/GenBank/DDBJ databases">
        <title>Draft Genome sequencing of Naganishia species isolated from polar environments using Oxford Nanopore Technology.</title>
        <authorList>
            <person name="Leo P."/>
            <person name="Venkateswaran K."/>
        </authorList>
    </citation>
    <scope>NUCLEOTIDE SEQUENCE</scope>
    <source>
        <strain evidence="1">MNA-CCFEE 5425</strain>
    </source>
</reference>